<evidence type="ECO:0000313" key="2">
    <source>
        <dbReference type="Proteomes" id="UP000317863"/>
    </source>
</evidence>
<reference evidence="1 2" key="1">
    <citation type="submission" date="2019-02" db="EMBL/GenBank/DDBJ databases">
        <title>Peptostreptococcaceae bacterium ZHW00191 nov., a new bacterium isolated from the human gut.</title>
        <authorList>
            <person name="Zhou H.-W."/>
            <person name="Chen X.-J."/>
        </authorList>
    </citation>
    <scope>NUCLEOTIDE SEQUENCE [LARGE SCALE GENOMIC DNA]</scope>
    <source>
        <strain evidence="1 2">ZHW00191</strain>
    </source>
</reference>
<dbReference type="Proteomes" id="UP000317863">
    <property type="component" value="Unassembled WGS sequence"/>
</dbReference>
<gene>
    <name evidence="1" type="ORF">EXD82_07925</name>
</gene>
<dbReference type="InterPro" id="IPR007253">
    <property type="entry name" value="Cell_wall-bd_2"/>
</dbReference>
<dbReference type="Gene3D" id="3.40.50.12090">
    <property type="match status" value="1"/>
</dbReference>
<dbReference type="Pfam" id="PF04122">
    <property type="entry name" value="CW_binding_2"/>
    <property type="match status" value="2"/>
</dbReference>
<proteinExistence type="predicted"/>
<comment type="caution">
    <text evidence="1">The sequence shown here is derived from an EMBL/GenBank/DDBJ whole genome shotgun (WGS) entry which is preliminary data.</text>
</comment>
<dbReference type="AlphaFoldDB" id="A0A544QU17"/>
<dbReference type="OrthoDB" id="1756190at2"/>
<protein>
    <submittedName>
        <fullName evidence="1">Cell wall-binding repeat-containing protein</fullName>
    </submittedName>
</protein>
<evidence type="ECO:0000313" key="1">
    <source>
        <dbReference type="EMBL" id="TQQ84188.1"/>
    </source>
</evidence>
<accession>A0A544QU17</accession>
<name>A0A544QU17_9FIRM</name>
<dbReference type="EMBL" id="SGJB01000014">
    <property type="protein sequence ID" value="TQQ84188.1"/>
    <property type="molecule type" value="Genomic_DNA"/>
</dbReference>
<dbReference type="RefSeq" id="WP_142536379.1">
    <property type="nucleotide sequence ID" value="NZ_SGJB01000014.1"/>
</dbReference>
<keyword evidence="2" id="KW-1185">Reference proteome</keyword>
<organism evidence="1 2">
    <name type="scientific">Peptacetobacter hominis</name>
    <dbReference type="NCBI Taxonomy" id="2743610"/>
    <lineage>
        <taxon>Bacteria</taxon>
        <taxon>Bacillati</taxon>
        <taxon>Bacillota</taxon>
        <taxon>Clostridia</taxon>
        <taxon>Peptostreptococcales</taxon>
        <taxon>Peptostreptococcaceae</taxon>
        <taxon>Peptacetobacter</taxon>
    </lineage>
</organism>
<sequence length="272" mass="30761">MGYSCKSIYGKNRIETSYKVEEEIERLTGDVNEIAITRAYKGEADAANISFEARNRKMPIILTNGQSVPFNTDGVTTYAIGGTSVISNSLVNSTRAIRIGGSNRYETNRKVIEYFNRTENSEYTLVFGHDVTYAILSSCIKDGSPVVLISENSNKDILYGANRLKYVFFFAEDLSYYIRAACSNATYAKGAVDAMNAIYRQTGDSRKNTFYMYNQYNSYVSALDNFEYYNKNFYIFNIVDDLGDEADSNFLVRKSDKKLFVYSPGMSKPIAY</sequence>